<sequence length="168" mass="17538">MMSTMRIAAILTVLAGSATAEVDPCVVGTWQADLSELAAIMATQMQGTATPVGGMVIMQITPTNTVRIDVDDMAIRVKVPNAPEMNVTVTGYSTGTMRAEGNAWTATSTDYNLVGAADIMGTRMEIPFSAATGMFGSGDGTYTCAGTNLTFQTSSAAPKIPPTWTRLD</sequence>
<protein>
    <submittedName>
        <fullName evidence="2">Uncharacterized protein</fullName>
    </submittedName>
</protein>
<dbReference type="EMBL" id="JACIJM010000001">
    <property type="protein sequence ID" value="MBB5720777.1"/>
    <property type="molecule type" value="Genomic_DNA"/>
</dbReference>
<keyword evidence="3" id="KW-1185">Reference proteome</keyword>
<gene>
    <name evidence="2" type="ORF">FHS72_000381</name>
</gene>
<evidence type="ECO:0000313" key="3">
    <source>
        <dbReference type="Proteomes" id="UP000535415"/>
    </source>
</evidence>
<proteinExistence type="predicted"/>
<accession>A0A7W9BHS5</accession>
<dbReference type="AlphaFoldDB" id="A0A7W9BHS5"/>
<comment type="caution">
    <text evidence="2">The sequence shown here is derived from an EMBL/GenBank/DDBJ whole genome shotgun (WGS) entry which is preliminary data.</text>
</comment>
<feature type="chain" id="PRO_5030892620" evidence="1">
    <location>
        <begin position="21"/>
        <end position="168"/>
    </location>
</feature>
<organism evidence="2 3">
    <name type="scientific">Yoonia ponticola</name>
    <dbReference type="NCBI Taxonomy" id="1524255"/>
    <lineage>
        <taxon>Bacteria</taxon>
        <taxon>Pseudomonadati</taxon>
        <taxon>Pseudomonadota</taxon>
        <taxon>Alphaproteobacteria</taxon>
        <taxon>Rhodobacterales</taxon>
        <taxon>Paracoccaceae</taxon>
        <taxon>Yoonia</taxon>
    </lineage>
</organism>
<dbReference type="RefSeq" id="WP_221235306.1">
    <property type="nucleotide sequence ID" value="NZ_JACIJM010000001.1"/>
</dbReference>
<reference evidence="2 3" key="1">
    <citation type="submission" date="2020-08" db="EMBL/GenBank/DDBJ databases">
        <title>Genomic Encyclopedia of Type Strains, Phase IV (KMG-IV): sequencing the most valuable type-strain genomes for metagenomic binning, comparative biology and taxonomic classification.</title>
        <authorList>
            <person name="Goeker M."/>
        </authorList>
    </citation>
    <scope>NUCLEOTIDE SEQUENCE [LARGE SCALE GENOMIC DNA]</scope>
    <source>
        <strain evidence="2 3">DSM 101064</strain>
    </source>
</reference>
<name>A0A7W9BHS5_9RHOB</name>
<dbReference type="Proteomes" id="UP000535415">
    <property type="component" value="Unassembled WGS sequence"/>
</dbReference>
<evidence type="ECO:0000313" key="2">
    <source>
        <dbReference type="EMBL" id="MBB5720777.1"/>
    </source>
</evidence>
<evidence type="ECO:0000256" key="1">
    <source>
        <dbReference type="SAM" id="SignalP"/>
    </source>
</evidence>
<feature type="signal peptide" evidence="1">
    <location>
        <begin position="1"/>
        <end position="20"/>
    </location>
</feature>
<keyword evidence="1" id="KW-0732">Signal</keyword>